<sequence>MDTTSSLHSELVLIINKFAPTVQVSKKSLRPTTFILHTVKMNPEEVFKVYYEQSSLSSHLNAMIASLKDLQIRLNNLKLKHSYTFNIDSINHVLNGSGGLNYYLLEGEYELRQTTAYLAYLRAILNYAGVISS</sequence>
<evidence type="ECO:0000313" key="1">
    <source>
        <dbReference type="Proteomes" id="UP000492821"/>
    </source>
</evidence>
<reference evidence="1" key="1">
    <citation type="journal article" date="2013" name="Genetics">
        <title>The draft genome and transcriptome of Panagrellus redivivus are shaped by the harsh demands of a free-living lifestyle.</title>
        <authorList>
            <person name="Srinivasan J."/>
            <person name="Dillman A.R."/>
            <person name="Macchietto M.G."/>
            <person name="Heikkinen L."/>
            <person name="Lakso M."/>
            <person name="Fracchia K.M."/>
            <person name="Antoshechkin I."/>
            <person name="Mortazavi A."/>
            <person name="Wong G."/>
            <person name="Sternberg P.W."/>
        </authorList>
    </citation>
    <scope>NUCLEOTIDE SEQUENCE [LARGE SCALE GENOMIC DNA]</scope>
    <source>
        <strain evidence="1">MT8872</strain>
    </source>
</reference>
<keyword evidence="1" id="KW-1185">Reference proteome</keyword>
<reference evidence="2" key="2">
    <citation type="submission" date="2020-10" db="UniProtKB">
        <authorList>
            <consortium name="WormBaseParasite"/>
        </authorList>
    </citation>
    <scope>IDENTIFICATION</scope>
</reference>
<proteinExistence type="predicted"/>
<evidence type="ECO:0000313" key="2">
    <source>
        <dbReference type="WBParaSite" id="Pan_g16189.t1"/>
    </source>
</evidence>
<accession>A0A7E4V3X4</accession>
<protein>
    <submittedName>
        <fullName evidence="2">Transcriptional regulator</fullName>
    </submittedName>
</protein>
<name>A0A7E4V3X4_PANRE</name>
<dbReference type="WBParaSite" id="Pan_g16189.t1">
    <property type="protein sequence ID" value="Pan_g16189.t1"/>
    <property type="gene ID" value="Pan_g16189"/>
</dbReference>
<organism evidence="1 2">
    <name type="scientific">Panagrellus redivivus</name>
    <name type="common">Microworm</name>
    <dbReference type="NCBI Taxonomy" id="6233"/>
    <lineage>
        <taxon>Eukaryota</taxon>
        <taxon>Metazoa</taxon>
        <taxon>Ecdysozoa</taxon>
        <taxon>Nematoda</taxon>
        <taxon>Chromadorea</taxon>
        <taxon>Rhabditida</taxon>
        <taxon>Tylenchina</taxon>
        <taxon>Panagrolaimomorpha</taxon>
        <taxon>Panagrolaimoidea</taxon>
        <taxon>Panagrolaimidae</taxon>
        <taxon>Panagrellus</taxon>
    </lineage>
</organism>
<dbReference type="Proteomes" id="UP000492821">
    <property type="component" value="Unassembled WGS sequence"/>
</dbReference>
<dbReference type="AlphaFoldDB" id="A0A7E4V3X4"/>